<dbReference type="RefSeq" id="XP_013322414.1">
    <property type="nucleotide sequence ID" value="XM_013466960.1"/>
</dbReference>
<keyword evidence="3" id="KW-0805">Transcription regulation</keyword>
<evidence type="ECO:0000256" key="2">
    <source>
        <dbReference type="ARBA" id="ARBA00022833"/>
    </source>
</evidence>
<dbReference type="SUPFAM" id="SSF57701">
    <property type="entry name" value="Zn2/Cys6 DNA-binding domain"/>
    <property type="match status" value="1"/>
</dbReference>
<dbReference type="PROSITE" id="PS50048">
    <property type="entry name" value="ZN2_CY6_FUNGAL_2"/>
    <property type="match status" value="1"/>
</dbReference>
<keyword evidence="1" id="KW-0479">Metal-binding</keyword>
<dbReference type="InterPro" id="IPR036864">
    <property type="entry name" value="Zn2-C6_fun-type_DNA-bd_sf"/>
</dbReference>
<dbReference type="PRINTS" id="PR00755">
    <property type="entry name" value="AFLATOXINBRP"/>
</dbReference>
<feature type="region of interest" description="Disordered" evidence="8">
    <location>
        <begin position="134"/>
        <end position="159"/>
    </location>
</feature>
<feature type="domain" description="C2H2-type" evidence="10">
    <location>
        <begin position="33"/>
        <end position="60"/>
    </location>
</feature>
<evidence type="ECO:0000256" key="3">
    <source>
        <dbReference type="ARBA" id="ARBA00023015"/>
    </source>
</evidence>
<evidence type="ECO:0000256" key="6">
    <source>
        <dbReference type="ARBA" id="ARBA00023242"/>
    </source>
</evidence>
<evidence type="ECO:0008006" key="13">
    <source>
        <dbReference type="Google" id="ProtNLM"/>
    </source>
</evidence>
<dbReference type="SMART" id="SM00066">
    <property type="entry name" value="GAL4"/>
    <property type="match status" value="1"/>
</dbReference>
<proteinExistence type="predicted"/>
<dbReference type="GO" id="GO:0008270">
    <property type="term" value="F:zinc ion binding"/>
    <property type="evidence" value="ECO:0007669"/>
    <property type="project" value="UniProtKB-KW"/>
</dbReference>
<keyword evidence="4" id="KW-0238">DNA-binding</keyword>
<feature type="domain" description="Zn(2)-C6 fungal-type" evidence="9">
    <location>
        <begin position="67"/>
        <end position="97"/>
    </location>
</feature>
<evidence type="ECO:0000256" key="8">
    <source>
        <dbReference type="SAM" id="MobiDB-lite"/>
    </source>
</evidence>
<dbReference type="CDD" id="cd00067">
    <property type="entry name" value="GAL4"/>
    <property type="match status" value="1"/>
</dbReference>
<evidence type="ECO:0000256" key="1">
    <source>
        <dbReference type="ARBA" id="ARBA00022723"/>
    </source>
</evidence>
<evidence type="ECO:0000256" key="4">
    <source>
        <dbReference type="ARBA" id="ARBA00023125"/>
    </source>
</evidence>
<dbReference type="PANTHER" id="PTHR47660">
    <property type="entry name" value="TRANSCRIPTION FACTOR WITH C2H2 AND ZN(2)-CYS(6) DNA BINDING DOMAIN (EUROFUNG)-RELATED-RELATED"/>
    <property type="match status" value="1"/>
</dbReference>
<dbReference type="PROSITE" id="PS50157">
    <property type="entry name" value="ZINC_FINGER_C2H2_2"/>
    <property type="match status" value="1"/>
</dbReference>
<dbReference type="GeneID" id="25323810"/>
<dbReference type="PANTHER" id="PTHR47660:SF3">
    <property type="entry name" value="FINGER DOMAIN PROTEIN, PUTATIVE (AFU_ORTHOLOGUE AFUA_4G03310)-RELATED"/>
    <property type="match status" value="1"/>
</dbReference>
<evidence type="ECO:0000259" key="10">
    <source>
        <dbReference type="PROSITE" id="PS50157"/>
    </source>
</evidence>
<reference evidence="11 12" key="1">
    <citation type="submission" date="2015-01" db="EMBL/GenBank/DDBJ databases">
        <title>The Genome Sequence of Exophiala xenobiotica CBS118157.</title>
        <authorList>
            <consortium name="The Broad Institute Genomics Platform"/>
            <person name="Cuomo C."/>
            <person name="de Hoog S."/>
            <person name="Gorbushina A."/>
            <person name="Stielow B."/>
            <person name="Teixiera M."/>
            <person name="Abouelleil A."/>
            <person name="Chapman S.B."/>
            <person name="Priest M."/>
            <person name="Young S.K."/>
            <person name="Wortman J."/>
            <person name="Nusbaum C."/>
            <person name="Birren B."/>
        </authorList>
    </citation>
    <scope>NUCLEOTIDE SEQUENCE [LARGE SCALE GENOMIC DNA]</scope>
    <source>
        <strain evidence="11 12">CBS 118157</strain>
    </source>
</reference>
<dbReference type="PROSITE" id="PS00463">
    <property type="entry name" value="ZN2_CY6_FUNGAL_1"/>
    <property type="match status" value="1"/>
</dbReference>
<accession>A0A0D2F4A5</accession>
<dbReference type="AlphaFoldDB" id="A0A0D2F4A5"/>
<dbReference type="InterPro" id="IPR013087">
    <property type="entry name" value="Znf_C2H2_type"/>
</dbReference>
<dbReference type="EMBL" id="KN847317">
    <property type="protein sequence ID" value="KIW61830.1"/>
    <property type="molecule type" value="Genomic_DNA"/>
</dbReference>
<dbReference type="Pfam" id="PF00172">
    <property type="entry name" value="Zn_clus"/>
    <property type="match status" value="1"/>
</dbReference>
<organism evidence="11 12">
    <name type="scientific">Exophiala xenobiotica</name>
    <dbReference type="NCBI Taxonomy" id="348802"/>
    <lineage>
        <taxon>Eukaryota</taxon>
        <taxon>Fungi</taxon>
        <taxon>Dikarya</taxon>
        <taxon>Ascomycota</taxon>
        <taxon>Pezizomycotina</taxon>
        <taxon>Eurotiomycetes</taxon>
        <taxon>Chaetothyriomycetidae</taxon>
        <taxon>Chaetothyriales</taxon>
        <taxon>Herpotrichiellaceae</taxon>
        <taxon>Exophiala</taxon>
    </lineage>
</organism>
<evidence type="ECO:0000256" key="5">
    <source>
        <dbReference type="ARBA" id="ARBA00023163"/>
    </source>
</evidence>
<evidence type="ECO:0000313" key="11">
    <source>
        <dbReference type="EMBL" id="KIW61830.1"/>
    </source>
</evidence>
<protein>
    <recommendedName>
        <fullName evidence="13">Zn(2)-C6 fungal-type domain-containing protein</fullName>
    </recommendedName>
</protein>
<gene>
    <name evidence="11" type="ORF">PV05_01902</name>
</gene>
<keyword evidence="12" id="KW-1185">Reference proteome</keyword>
<dbReference type="HOGENOM" id="CLU_044368_0_0_1"/>
<feature type="compositionally biased region" description="Low complexity" evidence="8">
    <location>
        <begin position="137"/>
        <end position="152"/>
    </location>
</feature>
<keyword evidence="5" id="KW-0804">Transcription</keyword>
<dbReference type="GO" id="GO:0000981">
    <property type="term" value="F:DNA-binding transcription factor activity, RNA polymerase II-specific"/>
    <property type="evidence" value="ECO:0007669"/>
    <property type="project" value="InterPro"/>
</dbReference>
<evidence type="ECO:0000256" key="7">
    <source>
        <dbReference type="PROSITE-ProRule" id="PRU00042"/>
    </source>
</evidence>
<sequence>MLQENGKSRHAPFFFNSCPNGHVAKLDDMLKNWRCEKCSKDFTSKSSLSRHCKKCLSDAPTPSRRRACQECSSSKSRCDERRPECGRCRRKGLNCHYVASLASGHAEIQPSASLSENAPTQNWATKHLLTPPVDFETSSGQSSAASHGSATHPTIDSHPSSRHAMTFVFRVFRTYPQMLAHGGVPPFIHHSQIQGGVHPTLRQCIDILSGLNAAPASTVESMATNGIIRLLAEYKSYCENDLLVAIQAYILYAIILLFPSHRQSRSHSQDQSLIMGLQDMNLALMKTGLLLNAESDATVPAWSEWIAVSTKRRTITASHMLMWAWSLRHRYPPFGCREIGFMPTPAPKILWQVECEETWTERYSQWLEYWRDGGPHRVEELMVIGPEIEIAARSQRWLEEADEFGLLLMSEVNAMD</sequence>
<keyword evidence="7" id="KW-0863">Zinc-finger</keyword>
<evidence type="ECO:0000313" key="12">
    <source>
        <dbReference type="Proteomes" id="UP000054342"/>
    </source>
</evidence>
<dbReference type="STRING" id="348802.A0A0D2F4A5"/>
<evidence type="ECO:0000259" key="9">
    <source>
        <dbReference type="PROSITE" id="PS50048"/>
    </source>
</evidence>
<dbReference type="Gene3D" id="4.10.240.10">
    <property type="entry name" value="Zn(2)-C6 fungal-type DNA-binding domain"/>
    <property type="match status" value="1"/>
</dbReference>
<dbReference type="Proteomes" id="UP000054342">
    <property type="component" value="Unassembled WGS sequence"/>
</dbReference>
<dbReference type="InterPro" id="IPR001138">
    <property type="entry name" value="Zn2Cys6_DnaBD"/>
</dbReference>
<dbReference type="GO" id="GO:0003677">
    <property type="term" value="F:DNA binding"/>
    <property type="evidence" value="ECO:0007669"/>
    <property type="project" value="UniProtKB-KW"/>
</dbReference>
<keyword evidence="2" id="KW-0862">Zinc</keyword>
<name>A0A0D2F4A5_9EURO</name>
<keyword evidence="6" id="KW-0539">Nucleus</keyword>
<dbReference type="OrthoDB" id="2441642at2759"/>